<organism evidence="2">
    <name type="scientific">Tanacetum cinerariifolium</name>
    <name type="common">Dalmatian daisy</name>
    <name type="synonym">Chrysanthemum cinerariifolium</name>
    <dbReference type="NCBI Taxonomy" id="118510"/>
    <lineage>
        <taxon>Eukaryota</taxon>
        <taxon>Viridiplantae</taxon>
        <taxon>Streptophyta</taxon>
        <taxon>Embryophyta</taxon>
        <taxon>Tracheophyta</taxon>
        <taxon>Spermatophyta</taxon>
        <taxon>Magnoliopsida</taxon>
        <taxon>eudicotyledons</taxon>
        <taxon>Gunneridae</taxon>
        <taxon>Pentapetalae</taxon>
        <taxon>asterids</taxon>
        <taxon>campanulids</taxon>
        <taxon>Asterales</taxon>
        <taxon>Asteraceae</taxon>
        <taxon>Asteroideae</taxon>
        <taxon>Anthemideae</taxon>
        <taxon>Anthemidinae</taxon>
        <taxon>Tanacetum</taxon>
    </lineage>
</organism>
<evidence type="ECO:0000256" key="1">
    <source>
        <dbReference type="SAM" id="MobiDB-lite"/>
    </source>
</evidence>
<reference evidence="2" key="1">
    <citation type="journal article" date="2019" name="Sci. Rep.">
        <title>Draft genome of Tanacetum cinerariifolium, the natural source of mosquito coil.</title>
        <authorList>
            <person name="Yamashiro T."/>
            <person name="Shiraishi A."/>
            <person name="Satake H."/>
            <person name="Nakayama K."/>
        </authorList>
    </citation>
    <scope>NUCLEOTIDE SEQUENCE</scope>
</reference>
<evidence type="ECO:0000313" key="2">
    <source>
        <dbReference type="EMBL" id="GFD34208.1"/>
    </source>
</evidence>
<accession>A0A699VL51</accession>
<proteinExistence type="predicted"/>
<feature type="compositionally biased region" description="Polar residues" evidence="1">
    <location>
        <begin position="1"/>
        <end position="14"/>
    </location>
</feature>
<feature type="non-terminal residue" evidence="2">
    <location>
        <position position="92"/>
    </location>
</feature>
<dbReference type="AlphaFoldDB" id="A0A699VL51"/>
<feature type="compositionally biased region" description="Basic and acidic residues" evidence="1">
    <location>
        <begin position="78"/>
        <end position="92"/>
    </location>
</feature>
<feature type="region of interest" description="Disordered" evidence="1">
    <location>
        <begin position="1"/>
        <end position="92"/>
    </location>
</feature>
<dbReference type="EMBL" id="BKCJ011443975">
    <property type="protein sequence ID" value="GFD34208.1"/>
    <property type="molecule type" value="Genomic_DNA"/>
</dbReference>
<protein>
    <submittedName>
        <fullName evidence="2">Uncharacterized protein</fullName>
    </submittedName>
</protein>
<feature type="non-terminal residue" evidence="2">
    <location>
        <position position="1"/>
    </location>
</feature>
<sequence length="92" mass="10292">GVRPVTQRSRTAVSTPCYWDAFQAPPEKSDATSDPRGSQQQPRKHRLQPAQSMAGPVGARSGDREAVRAVRHRRERHSRAGEVDPRLPREGR</sequence>
<gene>
    <name evidence="2" type="ORF">Tci_906177</name>
</gene>
<name>A0A699VL51_TANCI</name>
<comment type="caution">
    <text evidence="2">The sequence shown here is derived from an EMBL/GenBank/DDBJ whole genome shotgun (WGS) entry which is preliminary data.</text>
</comment>